<dbReference type="AlphaFoldDB" id="A0A0R3RTQ6"/>
<organism evidence="2 3">
    <name type="scientific">Elaeophora elaphi</name>
    <dbReference type="NCBI Taxonomy" id="1147741"/>
    <lineage>
        <taxon>Eukaryota</taxon>
        <taxon>Metazoa</taxon>
        <taxon>Ecdysozoa</taxon>
        <taxon>Nematoda</taxon>
        <taxon>Chromadorea</taxon>
        <taxon>Rhabditida</taxon>
        <taxon>Spirurina</taxon>
        <taxon>Spiruromorpha</taxon>
        <taxon>Filarioidea</taxon>
        <taxon>Onchocercidae</taxon>
        <taxon>Elaeophora</taxon>
    </lineage>
</organism>
<protein>
    <submittedName>
        <fullName evidence="3">Uncharacterized protein</fullName>
    </submittedName>
</protein>
<dbReference type="WBParaSite" id="EEL_0000536601-mRNA-1">
    <property type="protein sequence ID" value="EEL_0000536601-mRNA-1"/>
    <property type="gene ID" value="EEL_0000536601"/>
</dbReference>
<feature type="compositionally biased region" description="Polar residues" evidence="1">
    <location>
        <begin position="90"/>
        <end position="101"/>
    </location>
</feature>
<reference evidence="3" key="1">
    <citation type="submission" date="2017-02" db="UniProtKB">
        <authorList>
            <consortium name="WormBaseParasite"/>
        </authorList>
    </citation>
    <scope>IDENTIFICATION</scope>
</reference>
<feature type="compositionally biased region" description="Basic and acidic residues" evidence="1">
    <location>
        <begin position="102"/>
        <end position="117"/>
    </location>
</feature>
<keyword evidence="2" id="KW-1185">Reference proteome</keyword>
<sequence length="153" mass="16404">MEIVGWHHLEAHLESELTPYDRHSLESCSAVSCTGSCIAALASTALYCGAVAKRSQEARSEVKNLSICNYDSRLATSTVVMNSSTSTNVGSPATSHTTDTTARPDHDRGGSNSKDSDSEGEGAEEQWQVSLFLEIFNFVGRCCCCENGGQTFV</sequence>
<evidence type="ECO:0000313" key="3">
    <source>
        <dbReference type="WBParaSite" id="EEL_0000536601-mRNA-1"/>
    </source>
</evidence>
<accession>A0A0R3RTQ6</accession>
<evidence type="ECO:0000313" key="2">
    <source>
        <dbReference type="Proteomes" id="UP000050640"/>
    </source>
</evidence>
<dbReference type="Proteomes" id="UP000050640">
    <property type="component" value="Unplaced"/>
</dbReference>
<evidence type="ECO:0000256" key="1">
    <source>
        <dbReference type="SAM" id="MobiDB-lite"/>
    </source>
</evidence>
<feature type="region of interest" description="Disordered" evidence="1">
    <location>
        <begin position="81"/>
        <end position="123"/>
    </location>
</feature>
<name>A0A0R3RTQ6_9BILA</name>
<proteinExistence type="predicted"/>